<dbReference type="Pfam" id="PF11919">
    <property type="entry name" value="PSME4_C"/>
    <property type="match status" value="1"/>
</dbReference>
<evidence type="ECO:0000313" key="8">
    <source>
        <dbReference type="Proteomes" id="UP000594261"/>
    </source>
</evidence>
<dbReference type="Gene3D" id="1.25.10.10">
    <property type="entry name" value="Leucine-rich Repeat Variant"/>
    <property type="match status" value="1"/>
</dbReference>
<name>A0A7N2R8I2_QUELO</name>
<feature type="domain" description="Proteasome activator Blm10 middle HEAT repeats region" evidence="6">
    <location>
        <begin position="438"/>
        <end position="631"/>
    </location>
</feature>
<keyword evidence="4" id="KW-0234">DNA repair</keyword>
<evidence type="ECO:0000256" key="3">
    <source>
        <dbReference type="ARBA" id="ARBA00022763"/>
    </source>
</evidence>
<dbReference type="InterPro" id="IPR011989">
    <property type="entry name" value="ARM-like"/>
</dbReference>
<organism evidence="7 8">
    <name type="scientific">Quercus lobata</name>
    <name type="common">Valley oak</name>
    <dbReference type="NCBI Taxonomy" id="97700"/>
    <lineage>
        <taxon>Eukaryota</taxon>
        <taxon>Viridiplantae</taxon>
        <taxon>Streptophyta</taxon>
        <taxon>Embryophyta</taxon>
        <taxon>Tracheophyta</taxon>
        <taxon>Spermatophyta</taxon>
        <taxon>Magnoliopsida</taxon>
        <taxon>eudicotyledons</taxon>
        <taxon>Gunneridae</taxon>
        <taxon>Pentapetalae</taxon>
        <taxon>rosids</taxon>
        <taxon>fabids</taxon>
        <taxon>Fagales</taxon>
        <taxon>Fagaceae</taxon>
        <taxon>Quercus</taxon>
    </lineage>
</organism>
<dbReference type="Proteomes" id="UP000594261">
    <property type="component" value="Chromosome 8"/>
</dbReference>
<dbReference type="PANTHER" id="PTHR32170:SF3">
    <property type="entry name" value="PROTEASOME ACTIVATOR COMPLEX SUBUNIT 4"/>
    <property type="match status" value="1"/>
</dbReference>
<evidence type="ECO:0000256" key="1">
    <source>
        <dbReference type="ARBA" id="ARBA00005739"/>
    </source>
</evidence>
<dbReference type="InterPro" id="IPR035309">
    <property type="entry name" value="PSME4"/>
</dbReference>
<keyword evidence="8" id="KW-1185">Reference proteome</keyword>
<evidence type="ECO:0000259" key="6">
    <source>
        <dbReference type="Pfam" id="PF16507"/>
    </source>
</evidence>
<dbReference type="EnsemblPlants" id="QL08p000755:mrna">
    <property type="protein sequence ID" value="QL08p000755:mrna"/>
    <property type="gene ID" value="QL08p000755"/>
</dbReference>
<protein>
    <recommendedName>
        <fullName evidence="9">Proteasome activator subunit 4</fullName>
    </recommendedName>
</protein>
<dbReference type="InParanoid" id="A0A7N2R8I2"/>
<dbReference type="GO" id="GO:0005829">
    <property type="term" value="C:cytosol"/>
    <property type="evidence" value="ECO:0007669"/>
    <property type="project" value="TreeGrafter"/>
</dbReference>
<dbReference type="GO" id="GO:0006281">
    <property type="term" value="P:DNA repair"/>
    <property type="evidence" value="ECO:0007669"/>
    <property type="project" value="UniProtKB-KW"/>
</dbReference>
<evidence type="ECO:0000313" key="7">
    <source>
        <dbReference type="EnsemblPlants" id="QL08p000755:mrna"/>
    </source>
</evidence>
<dbReference type="InterPro" id="IPR032430">
    <property type="entry name" value="Blm10_mid"/>
</dbReference>
<reference evidence="7" key="2">
    <citation type="submission" date="2021-01" db="UniProtKB">
        <authorList>
            <consortium name="EnsemblPlants"/>
        </authorList>
    </citation>
    <scope>IDENTIFICATION</scope>
</reference>
<evidence type="ECO:0000256" key="4">
    <source>
        <dbReference type="ARBA" id="ARBA00023204"/>
    </source>
</evidence>
<proteinExistence type="inferred from homology"/>
<reference evidence="7 8" key="1">
    <citation type="journal article" date="2016" name="G3 (Bethesda)">
        <title>First Draft Assembly and Annotation of the Genome of a California Endemic Oak Quercus lobata Nee (Fagaceae).</title>
        <authorList>
            <person name="Sork V.L."/>
            <person name="Fitz-Gibbon S.T."/>
            <person name="Puiu D."/>
            <person name="Crepeau M."/>
            <person name="Gugger P.F."/>
            <person name="Sherman R."/>
            <person name="Stevens K."/>
            <person name="Langley C.H."/>
            <person name="Pellegrini M."/>
            <person name="Salzberg S.L."/>
        </authorList>
    </citation>
    <scope>NUCLEOTIDE SEQUENCE [LARGE SCALE GENOMIC DNA]</scope>
    <source>
        <strain evidence="7 8">cv. SW786</strain>
    </source>
</reference>
<dbReference type="Pfam" id="PF16507">
    <property type="entry name" value="HEAT_PSME4_mid"/>
    <property type="match status" value="2"/>
</dbReference>
<feature type="domain" description="Proteasome activator Blm10 middle HEAT repeats region" evidence="6">
    <location>
        <begin position="649"/>
        <end position="952"/>
    </location>
</feature>
<comment type="similarity">
    <text evidence="1">Belongs to the BLM10 family.</text>
</comment>
<dbReference type="GO" id="GO:0010499">
    <property type="term" value="P:proteasomal ubiquitin-independent protein catabolic process"/>
    <property type="evidence" value="ECO:0007669"/>
    <property type="project" value="TreeGrafter"/>
</dbReference>
<evidence type="ECO:0000259" key="5">
    <source>
        <dbReference type="Pfam" id="PF11919"/>
    </source>
</evidence>
<dbReference type="PANTHER" id="PTHR32170">
    <property type="entry name" value="PROTEASOME ACTIVATOR COMPLEX SUBUNIT 4"/>
    <property type="match status" value="1"/>
</dbReference>
<dbReference type="OMA" id="PYTRTWD"/>
<feature type="domain" description="Proteasome activator complex subunit 4 C-terminal" evidence="5">
    <location>
        <begin position="1856"/>
        <end position="1941"/>
    </location>
</feature>
<keyword evidence="3" id="KW-0227">DNA damage</keyword>
<dbReference type="GO" id="GO:0070628">
    <property type="term" value="F:proteasome binding"/>
    <property type="evidence" value="ECO:0007669"/>
    <property type="project" value="InterPro"/>
</dbReference>
<sequence>MHLYNAWLPPHVAEETKKEKESFARVVRTVNELYRPDDPDSVYATLTWIPVIKLSLRNLSIGVLNSKIDEWKTRQQVMHIETVGDMHMIWHLSWNTSSRLTNRVTEVAVTISFSIFSRFIIISRMITLVSSHFLSQGSKPLAAPQSTPMSPEVLLLGVIVAASWDEPAPQLLMIEHFDEVDALFIHAESEVALEDVDTLVKIGLELFHVSQNNLHAQVKWGNILVKLFNKYHKKLSLKVQWRPFYDTLISTHFTRNPGPEGLRLKLRHFETITSLVQSCRRFFPPGSAFDIWSEFRSLVENPWNNSSFEGSGFVRLFLPTNLDNQDFFSCEWIKECLNLWDSIPNCQFWNCQWAGVIARTVKNCNFIDWECFLPTLFSRFLNMFEVPVANGRGSYPFPLCVPKNTSFLFSNKTVTRMKAIAKSIVYLLKPHGSAQEQLETFINLLEQYYHPSNGGQWTYSLERFLLHLVTQFKKRLKHEQQNPNNSRCAELYLGRSERTKFVNVVLKLIDRGQYSKDKDLSETVAVATSILSFVEPSLVLPFVASRYYIALETMTATHQLEVAVMSIAYVGRSLLLTSISSSSINSVHLDGGNVFINLLMVSLSNALLGMDANDPPKTLATMQLIGSIFSNLASLDDNIDGLLFMRISLSQWLDEFLSRLFSLLLYLEPSSVLNEGLNSPATSGTFLVEYSSYYYCMLEIMLGRLSKSLYDQALRKISKFVKTNTLPGAIEEVGLLCSACIHSNREEAVIHLIEPLLLSVINSLEDTPVMGFKEGEISKASISIKAKPTLSPALETTINYRLKVLSIAISYGGPALLRYKDQFKEAITSSFDSPSWKVNSAGDSLLRSLLKSLTRYYPIDQYKSILSHPDAAALEDWISTKDYTNGEPVMPPKWHIPSDDEVQFANELLDLHLQSALDDLYRTCQARIHSGPGDRNEHLKVTLLRIDSSLQGVLSCLPDFNPSSRNGTVEDPDHAPFLIAGATGSSVGGTELREKATEVIHAACKYLLEEKSDDSILLILVIRIMDALGNHGRCWYDAWSGEAWNLESAAIKEPSINFIVSSNYKGKRRPRWYLIDKAYLHSMWRALKSSYNKFCARGNFYPSNHVILLIDDLLKLSLHNYGTVRRLAGKTLLKMIERWPSMISKCVLSLTENLRDSKSSEHVVLGSCAVLASKTVFKHLAMDPKSFCSFIRGILLSSHHESLEAQKAINELFVTYNIHFSGISRSIFRTSDYHIDGTDFSNLVSQIVSLGSDSSSLHWRYNLMANRVLLLLAMTSRNYLNSSSAILSDTAGHFLKSLKCQLPQTRILAISALNTLLKESPYKFSAEEQPLFSDDLWGNTKSSLEGALTRIFQEDGFFNETLNSLSLVHIITDTESTSSGGNNGNSIFQSLTDKSITRFYFDFSASWPRTPSWISLIDSNSFYSKFARIFKRLVQECGMSVLLALRSTLEEFANAQERSKQCVAAEAFAGILHSDVNGILGAWDSWMMVQLQNIILAQSVESIPEWASCIRYAVSGKGRYGTRVPLLRQKILDCLATPLPPKVTTTIVAKRYAFLSASLIEISPQKMAAGELQLHNKLLEELLGNMCHSSAQVRETIGVTLSVLCSNIRLYALSDNHRSHEGGNNDVNNQLMESWIELLTKRASQVLMNIQNASHSVTLETSRDVSAPDVQLNGHSQDDVKWMETLFHFIISSLKSGRSSCLLDVIVGLLYPVISLQETLNKELSALAKSAFELLLWRIFWEPHLQEAVSVILSSANDSNWRTRSATLTYLQTFMHRHTFILSRTEKQKIWRTVEKLLKDIQVEVREHAAAVLAGLMKDGDEDLVRDFRDRAYKDAIALREKRKQRNMSGGQSVASIHGPVLALTACVLSSPYDMPSWLPEHVILLACFGGEPSPVKSTVTKAVAEFRRTHADTWDIQKNSFTEEQLEVLADTSSSSSYFA</sequence>
<evidence type="ECO:0008006" key="9">
    <source>
        <dbReference type="Google" id="ProtNLM"/>
    </source>
</evidence>
<dbReference type="GO" id="GO:0016504">
    <property type="term" value="F:peptidase activator activity"/>
    <property type="evidence" value="ECO:0007669"/>
    <property type="project" value="InterPro"/>
</dbReference>
<dbReference type="EMBL" id="LRBV02000008">
    <property type="status" value="NOT_ANNOTATED_CDS"/>
    <property type="molecule type" value="Genomic_DNA"/>
</dbReference>
<dbReference type="InterPro" id="IPR021843">
    <property type="entry name" value="PSME4_C"/>
</dbReference>
<dbReference type="Gramene" id="QL08p000755:mrna">
    <property type="protein sequence ID" value="QL08p000755:mrna"/>
    <property type="gene ID" value="QL08p000755"/>
</dbReference>
<dbReference type="GO" id="GO:0005634">
    <property type="term" value="C:nucleus"/>
    <property type="evidence" value="ECO:0007669"/>
    <property type="project" value="TreeGrafter"/>
</dbReference>
<evidence type="ECO:0000256" key="2">
    <source>
        <dbReference type="ARBA" id="ARBA00022737"/>
    </source>
</evidence>
<keyword evidence="2" id="KW-0677">Repeat</keyword>
<accession>A0A7N2R8I2</accession>
<dbReference type="InterPro" id="IPR016024">
    <property type="entry name" value="ARM-type_fold"/>
</dbReference>
<dbReference type="SUPFAM" id="SSF48371">
    <property type="entry name" value="ARM repeat"/>
    <property type="match status" value="1"/>
</dbReference>